<dbReference type="VEuPathDB" id="TriTrypDB:TcIL3000_8_6730"/>
<dbReference type="GO" id="GO:0046872">
    <property type="term" value="F:metal ion binding"/>
    <property type="evidence" value="ECO:0007669"/>
    <property type="project" value="UniProtKB-KW"/>
</dbReference>
<dbReference type="GO" id="GO:0106064">
    <property type="term" value="P:regulation of cobalamin metabolic process"/>
    <property type="evidence" value="ECO:0007669"/>
    <property type="project" value="TreeGrafter"/>
</dbReference>
<dbReference type="InterPro" id="IPR040186">
    <property type="entry name" value="Citramalyl-CoA_lyase"/>
</dbReference>
<organism evidence="3">
    <name type="scientific">Trypanosoma congolense (strain IL3000)</name>
    <dbReference type="NCBI Taxonomy" id="1068625"/>
    <lineage>
        <taxon>Eukaryota</taxon>
        <taxon>Discoba</taxon>
        <taxon>Euglenozoa</taxon>
        <taxon>Kinetoplastea</taxon>
        <taxon>Metakinetoplastina</taxon>
        <taxon>Trypanosomatida</taxon>
        <taxon>Trypanosomatidae</taxon>
        <taxon>Trypanosoma</taxon>
        <taxon>Nannomonas</taxon>
    </lineage>
</organism>
<evidence type="ECO:0000313" key="3">
    <source>
        <dbReference type="EMBL" id="CCC92446.1"/>
    </source>
</evidence>
<gene>
    <name evidence="3" type="ORF">TCIL3000_8_6730</name>
</gene>
<dbReference type="PANTHER" id="PTHR11105:SF0">
    <property type="entry name" value="CITRAMALYL-COA LYASE, MITOCHONDRIAL"/>
    <property type="match status" value="1"/>
</dbReference>
<evidence type="ECO:0000256" key="1">
    <source>
        <dbReference type="ARBA" id="ARBA00022723"/>
    </source>
</evidence>
<dbReference type="InterPro" id="IPR040442">
    <property type="entry name" value="Pyrv_kinase-like_dom_sf"/>
</dbReference>
<dbReference type="SUPFAM" id="SSF51621">
    <property type="entry name" value="Phosphoenolpyruvate/pyruvate domain"/>
    <property type="match status" value="1"/>
</dbReference>
<name>G0UST3_TRYCI</name>
<dbReference type="PANTHER" id="PTHR11105">
    <property type="entry name" value="CITRATE LYASE SUBUNIT BETA-RELATED"/>
    <property type="match status" value="1"/>
</dbReference>
<dbReference type="AlphaFoldDB" id="G0UST3"/>
<dbReference type="Gene3D" id="3.20.20.60">
    <property type="entry name" value="Phosphoenolpyruvate-binding domains"/>
    <property type="match status" value="1"/>
</dbReference>
<proteinExistence type="predicted"/>
<accession>G0UST3</accession>
<dbReference type="EMBL" id="HE575321">
    <property type="protein sequence ID" value="CCC92446.1"/>
    <property type="molecule type" value="Genomic_DNA"/>
</dbReference>
<dbReference type="Pfam" id="PF03328">
    <property type="entry name" value="HpcH_HpaI"/>
    <property type="match status" value="1"/>
</dbReference>
<feature type="domain" description="HpcH/HpaI aldolase/citrate lyase" evidence="2">
    <location>
        <begin position="275"/>
        <end position="337"/>
    </location>
</feature>
<keyword evidence="1" id="KW-0479">Metal-binding</keyword>
<dbReference type="GO" id="GO:0047777">
    <property type="term" value="F:(S)-citramalyl-CoA lyase activity"/>
    <property type="evidence" value="ECO:0007669"/>
    <property type="project" value="TreeGrafter"/>
</dbReference>
<protein>
    <submittedName>
        <fullName evidence="3">Uncharacterized protein TCIL3000_8_6730</fullName>
    </submittedName>
</protein>
<evidence type="ECO:0000259" key="2">
    <source>
        <dbReference type="Pfam" id="PF03328"/>
    </source>
</evidence>
<dbReference type="InterPro" id="IPR015813">
    <property type="entry name" value="Pyrv/PenolPyrv_kinase-like_dom"/>
</dbReference>
<reference evidence="3" key="1">
    <citation type="journal article" date="2012" name="Proc. Natl. Acad. Sci. U.S.A.">
        <title>Antigenic diversity is generated by distinct evolutionary mechanisms in African trypanosome species.</title>
        <authorList>
            <person name="Jackson A.P."/>
            <person name="Berry A."/>
            <person name="Aslett M."/>
            <person name="Allison H.C."/>
            <person name="Burton P."/>
            <person name="Vavrova-Anderson J."/>
            <person name="Brown R."/>
            <person name="Browne H."/>
            <person name="Corton N."/>
            <person name="Hauser H."/>
            <person name="Gamble J."/>
            <person name="Gilderthorp R."/>
            <person name="Marcello L."/>
            <person name="McQuillan J."/>
            <person name="Otto T.D."/>
            <person name="Quail M.A."/>
            <person name="Sanders M.J."/>
            <person name="van Tonder A."/>
            <person name="Ginger M.L."/>
            <person name="Field M.C."/>
            <person name="Barry J.D."/>
            <person name="Hertz-Fowler C."/>
            <person name="Berriman M."/>
        </authorList>
    </citation>
    <scope>NUCLEOTIDE SEQUENCE</scope>
    <source>
        <strain evidence="3">IL3000</strain>
    </source>
</reference>
<dbReference type="InterPro" id="IPR005000">
    <property type="entry name" value="Aldolase/citrate-lyase_domain"/>
</dbReference>
<sequence length="410" mass="44785">MLRSGVIRRGVCATLLEHISQLQTSYGARLKRAIRQPPAVEYGCVEGSPSHAHVSRVICPRSVLAVPGDGIKDALQRQRRHGVAADVMMLDLRCRRPFSEAGCGSVSADMRDRVLSFLRSLEKCSGDGNARCFDHTDEGIKQATREESREALNGEGEKRIRWIVLVNSPELDPQKGFLDMELVGLLGDLIEGVVLPSVTTKTYDLVCNYIHPDHTLWAAFDTPLSVLQAADICSQGHYRYAVVSQGDLMECFQCSRGGPGGQIRTMAASGGGEAAGMEHIRSLPVLYSVNQVLVAARAHGMYLLDDAFNDISDSTGFRCNIQQCRALGFDGKVVLRPMQTSVCHEVFAPTAEEVEWARSVLYLKSMEQCAPRVGGSGASVVAMSGQRCRAELILARYSAEHQCGNRCPKE</sequence>